<dbReference type="Proteomes" id="UP001063166">
    <property type="component" value="Unassembled WGS sequence"/>
</dbReference>
<reference evidence="1" key="1">
    <citation type="submission" date="2022-07" db="EMBL/GenBank/DDBJ databases">
        <title>The genome of Lyophyllum shimeji provides insight into the initial evolution of ectomycorrhizal fungal genome.</title>
        <authorList>
            <person name="Kobayashi Y."/>
            <person name="Shibata T."/>
            <person name="Hirakawa H."/>
            <person name="Shigenobu S."/>
            <person name="Nishiyama T."/>
            <person name="Yamada A."/>
            <person name="Hasebe M."/>
            <person name="Kawaguchi M."/>
        </authorList>
    </citation>
    <scope>NUCLEOTIDE SEQUENCE</scope>
    <source>
        <strain evidence="1">AT787</strain>
    </source>
</reference>
<gene>
    <name evidence="1" type="ORF">LshimejAT787_1801080</name>
</gene>
<sequence length="132" mass="14785">MILRLPPYEAARSAAPSSREREGASGLKHVLRTFNYGQAFHSGWSARPSLALVNDPSYPTLLYHALQSRYIPLNECSESNALVSMFEQRTPEALQNASYHGQQQFLPSQQPSPHNLQAWRKPTISGIRTLHG</sequence>
<organism evidence="1 2">
    <name type="scientific">Lyophyllum shimeji</name>
    <name type="common">Hon-shimeji</name>
    <name type="synonym">Tricholoma shimeji</name>
    <dbReference type="NCBI Taxonomy" id="47721"/>
    <lineage>
        <taxon>Eukaryota</taxon>
        <taxon>Fungi</taxon>
        <taxon>Dikarya</taxon>
        <taxon>Basidiomycota</taxon>
        <taxon>Agaricomycotina</taxon>
        <taxon>Agaricomycetes</taxon>
        <taxon>Agaricomycetidae</taxon>
        <taxon>Agaricales</taxon>
        <taxon>Tricholomatineae</taxon>
        <taxon>Lyophyllaceae</taxon>
        <taxon>Lyophyllum</taxon>
    </lineage>
</organism>
<proteinExistence type="predicted"/>
<comment type="caution">
    <text evidence="1">The sequence shown here is derived from an EMBL/GenBank/DDBJ whole genome shotgun (WGS) entry which is preliminary data.</text>
</comment>
<evidence type="ECO:0000313" key="2">
    <source>
        <dbReference type="Proteomes" id="UP001063166"/>
    </source>
</evidence>
<evidence type="ECO:0000313" key="1">
    <source>
        <dbReference type="EMBL" id="GLB44771.1"/>
    </source>
</evidence>
<name>A0A9P3UW48_LYOSH</name>
<dbReference type="AlphaFoldDB" id="A0A9P3UW48"/>
<dbReference type="EMBL" id="BRPK01000018">
    <property type="protein sequence ID" value="GLB44771.1"/>
    <property type="molecule type" value="Genomic_DNA"/>
</dbReference>
<accession>A0A9P3UW48</accession>
<protein>
    <submittedName>
        <fullName evidence="1">Uncharacterized protein</fullName>
    </submittedName>
</protein>
<keyword evidence="2" id="KW-1185">Reference proteome</keyword>